<sequence length="160" mass="18231">MYSVRQANTKDRETIVRLLRQASVSDWGVECHPENFLMVDDCRSHQSVGTVGLEVYGTKGVLRSFVLEKRFRNAKSILELIGVILSHVQRSSLQEIYLITGINPDIFQVFGFEPLDWESLPEEIRSSAQNRNVGPQEGIPMIYRCGNNSSTKIEWDSKKV</sequence>
<dbReference type="Proteomes" id="UP000315636">
    <property type="component" value="Unassembled WGS sequence"/>
</dbReference>
<evidence type="ECO:0000313" key="1">
    <source>
        <dbReference type="EMBL" id="SMO67400.1"/>
    </source>
</evidence>
<name>A0A521D946_9BACL</name>
<dbReference type="RefSeq" id="WP_142505496.1">
    <property type="nucleotide sequence ID" value="NZ_FXTI01000005.1"/>
</dbReference>
<evidence type="ECO:0000313" key="2">
    <source>
        <dbReference type="Proteomes" id="UP000315636"/>
    </source>
</evidence>
<proteinExistence type="predicted"/>
<protein>
    <submittedName>
        <fullName evidence="1">N-acetylglutamate synthase, GNAT family</fullName>
    </submittedName>
</protein>
<dbReference type="AlphaFoldDB" id="A0A521D946"/>
<dbReference type="InterPro" id="IPR016181">
    <property type="entry name" value="Acyl_CoA_acyltransferase"/>
</dbReference>
<accession>A0A521D946</accession>
<keyword evidence="2" id="KW-1185">Reference proteome</keyword>
<dbReference type="EMBL" id="FXTI01000005">
    <property type="protein sequence ID" value="SMO67400.1"/>
    <property type="molecule type" value="Genomic_DNA"/>
</dbReference>
<gene>
    <name evidence="1" type="ORF">SAMN06264849_105172</name>
</gene>
<dbReference type="SUPFAM" id="SSF55729">
    <property type="entry name" value="Acyl-CoA N-acyltransferases (Nat)"/>
    <property type="match status" value="1"/>
</dbReference>
<reference evidence="1 2" key="1">
    <citation type="submission" date="2017-05" db="EMBL/GenBank/DDBJ databases">
        <authorList>
            <person name="Varghese N."/>
            <person name="Submissions S."/>
        </authorList>
    </citation>
    <scope>NUCLEOTIDE SEQUENCE [LARGE SCALE GENOMIC DNA]</scope>
    <source>
        <strain evidence="1 2">DSM 45474</strain>
    </source>
</reference>
<dbReference type="OrthoDB" id="2678531at2"/>
<dbReference type="Gene3D" id="3.40.630.30">
    <property type="match status" value="1"/>
</dbReference>
<organism evidence="1 2">
    <name type="scientific">Melghirimyces algeriensis</name>
    <dbReference type="NCBI Taxonomy" id="910412"/>
    <lineage>
        <taxon>Bacteria</taxon>
        <taxon>Bacillati</taxon>
        <taxon>Bacillota</taxon>
        <taxon>Bacilli</taxon>
        <taxon>Bacillales</taxon>
        <taxon>Thermoactinomycetaceae</taxon>
        <taxon>Melghirimyces</taxon>
    </lineage>
</organism>